<comment type="subcellular location">
    <subcellularLocation>
        <location evidence="1">Membrane</location>
        <topology evidence="1">Multi-pass membrane protein</topology>
    </subcellularLocation>
</comment>
<dbReference type="Gene3D" id="2.60.470.10">
    <property type="entry name" value="Acid-sensing ion channels like domains"/>
    <property type="match status" value="1"/>
</dbReference>
<evidence type="ECO:0000313" key="14">
    <source>
        <dbReference type="EMBL" id="CAH1791931.1"/>
    </source>
</evidence>
<keyword evidence="8 13" id="KW-0472">Membrane</keyword>
<organism evidence="14 15">
    <name type="scientific">Owenia fusiformis</name>
    <name type="common">Polychaete worm</name>
    <dbReference type="NCBI Taxonomy" id="6347"/>
    <lineage>
        <taxon>Eukaryota</taxon>
        <taxon>Metazoa</taxon>
        <taxon>Spiralia</taxon>
        <taxon>Lophotrochozoa</taxon>
        <taxon>Annelida</taxon>
        <taxon>Polychaeta</taxon>
        <taxon>Sedentaria</taxon>
        <taxon>Canalipalpata</taxon>
        <taxon>Sabellida</taxon>
        <taxon>Oweniida</taxon>
        <taxon>Oweniidae</taxon>
        <taxon>Owenia</taxon>
    </lineage>
</organism>
<dbReference type="GO" id="GO:0015280">
    <property type="term" value="F:ligand-gated sodium channel activity"/>
    <property type="evidence" value="ECO:0007669"/>
    <property type="project" value="TreeGrafter"/>
</dbReference>
<accession>A0A8J1U5W0</accession>
<evidence type="ECO:0000256" key="2">
    <source>
        <dbReference type="ARBA" id="ARBA00022448"/>
    </source>
</evidence>
<evidence type="ECO:0000256" key="3">
    <source>
        <dbReference type="ARBA" id="ARBA00022461"/>
    </source>
</evidence>
<evidence type="ECO:0000256" key="6">
    <source>
        <dbReference type="ARBA" id="ARBA00023053"/>
    </source>
</evidence>
<keyword evidence="2 11" id="KW-0813">Transport</keyword>
<keyword evidence="9 11" id="KW-0739">Sodium transport</keyword>
<name>A0A8J1U5W0_OWEFU</name>
<dbReference type="InterPro" id="IPR001873">
    <property type="entry name" value="ENaC"/>
</dbReference>
<evidence type="ECO:0000256" key="9">
    <source>
        <dbReference type="ARBA" id="ARBA00023201"/>
    </source>
</evidence>
<protein>
    <submittedName>
        <fullName evidence="14">Uncharacterized protein</fullName>
    </submittedName>
</protein>
<feature type="transmembrane region" description="Helical" evidence="13">
    <location>
        <begin position="60"/>
        <end position="85"/>
    </location>
</feature>
<feature type="region of interest" description="Disordered" evidence="12">
    <location>
        <begin position="1"/>
        <end position="28"/>
    </location>
</feature>
<dbReference type="OrthoDB" id="6436100at2759"/>
<dbReference type="Pfam" id="PF00858">
    <property type="entry name" value="ASC"/>
    <property type="match status" value="1"/>
</dbReference>
<keyword evidence="10 11" id="KW-0407">Ion channel</keyword>
<feature type="compositionally biased region" description="Basic and acidic residues" evidence="12">
    <location>
        <begin position="8"/>
        <end position="23"/>
    </location>
</feature>
<evidence type="ECO:0000256" key="4">
    <source>
        <dbReference type="ARBA" id="ARBA00022692"/>
    </source>
</evidence>
<comment type="similarity">
    <text evidence="11">Belongs to the amiloride-sensitive sodium channel (TC 1.A.6) family.</text>
</comment>
<dbReference type="GO" id="GO:0005886">
    <property type="term" value="C:plasma membrane"/>
    <property type="evidence" value="ECO:0007669"/>
    <property type="project" value="TreeGrafter"/>
</dbReference>
<evidence type="ECO:0000256" key="13">
    <source>
        <dbReference type="SAM" id="Phobius"/>
    </source>
</evidence>
<dbReference type="PANTHER" id="PTHR11690">
    <property type="entry name" value="AMILORIDE-SENSITIVE SODIUM CHANNEL-RELATED"/>
    <property type="match status" value="1"/>
</dbReference>
<evidence type="ECO:0000256" key="5">
    <source>
        <dbReference type="ARBA" id="ARBA00022989"/>
    </source>
</evidence>
<keyword evidence="6" id="KW-0915">Sodium</keyword>
<evidence type="ECO:0000256" key="10">
    <source>
        <dbReference type="ARBA" id="ARBA00023303"/>
    </source>
</evidence>
<dbReference type="Gene3D" id="1.10.287.770">
    <property type="entry name" value="YojJ-like"/>
    <property type="match status" value="1"/>
</dbReference>
<dbReference type="AlphaFoldDB" id="A0A8J1U5W0"/>
<reference evidence="14" key="1">
    <citation type="submission" date="2022-03" db="EMBL/GenBank/DDBJ databases">
        <authorList>
            <person name="Martin C."/>
        </authorList>
    </citation>
    <scope>NUCLEOTIDE SEQUENCE</scope>
</reference>
<sequence length="545" mass="61512">MESMNTEMTDKQHMNNTEKDKNKLKSKNKTKKELAKDFASNTSAHGFAYLVTSKYGAIHVLWVICIIASGTGMLYGIFSSFVIYLNFPTNEIVSKYTTKQDFPAVTLCNVSPVSAYKAKLKNSVNSQSFIEYVQFLMKYDTLKSIPGFEEFKERFQSSESIMTNVNFENWSLQSHNWTDIILSCKINSKACPHNKDFFKPIMNPSFGICVTINGNQSAEKIKISTSGPTHGLSMLVFLDTYQEGLDNVIYDTESVIQGGSGLYVQVHPPGIQPDPVTKGVQIMPGQSTSIRIKTHVNKYLTYPHGNCTKPFFIDDIGYAHSETLCMGICKQALTREKCGCTSLGEPHDSRPYKSGLKMTGNLSYCGRFDIENALSPHPNITELDQLFATLRCQQNINLNFYSENDKTSCACFPPCMDTTYEITTSASAWPEEMYMKGIYDHYINDRPDRDDLTVYNSMKHLNISSVVWKRHMKKNMLQLNIFFKDLEITLTEQVKSFTFTEMVSSIGGFFGFYMGISVLTLLEIGLFLAAIVKKTCCNQSNKDTI</sequence>
<keyword evidence="5 13" id="KW-1133">Transmembrane helix</keyword>
<dbReference type="PRINTS" id="PR01078">
    <property type="entry name" value="AMINACHANNEL"/>
</dbReference>
<keyword evidence="4 11" id="KW-0812">Transmembrane</keyword>
<evidence type="ECO:0000256" key="11">
    <source>
        <dbReference type="RuleBase" id="RU000679"/>
    </source>
</evidence>
<dbReference type="Proteomes" id="UP000749559">
    <property type="component" value="Unassembled WGS sequence"/>
</dbReference>
<evidence type="ECO:0000256" key="7">
    <source>
        <dbReference type="ARBA" id="ARBA00023065"/>
    </source>
</evidence>
<evidence type="ECO:0000313" key="15">
    <source>
        <dbReference type="Proteomes" id="UP000749559"/>
    </source>
</evidence>
<evidence type="ECO:0000256" key="1">
    <source>
        <dbReference type="ARBA" id="ARBA00004141"/>
    </source>
</evidence>
<keyword evidence="15" id="KW-1185">Reference proteome</keyword>
<proteinExistence type="inferred from homology"/>
<keyword evidence="7 11" id="KW-0406">Ion transport</keyword>
<evidence type="ECO:0000256" key="8">
    <source>
        <dbReference type="ARBA" id="ARBA00023136"/>
    </source>
</evidence>
<evidence type="ECO:0000256" key="12">
    <source>
        <dbReference type="SAM" id="MobiDB-lite"/>
    </source>
</evidence>
<gene>
    <name evidence="14" type="ORF">OFUS_LOCUS16968</name>
</gene>
<feature type="transmembrane region" description="Helical" evidence="13">
    <location>
        <begin position="510"/>
        <end position="532"/>
    </location>
</feature>
<comment type="caution">
    <text evidence="14">The sequence shown here is derived from an EMBL/GenBank/DDBJ whole genome shotgun (WGS) entry which is preliminary data.</text>
</comment>
<dbReference type="EMBL" id="CAIIXF020000008">
    <property type="protein sequence ID" value="CAH1791931.1"/>
    <property type="molecule type" value="Genomic_DNA"/>
</dbReference>
<keyword evidence="3 11" id="KW-0894">Sodium channel</keyword>
<dbReference type="PANTHER" id="PTHR11690:SF300">
    <property type="entry name" value="PICKPOCKET PROTEIN 19"/>
    <property type="match status" value="1"/>
</dbReference>